<dbReference type="Proteomes" id="UP000587527">
    <property type="component" value="Unassembled WGS sequence"/>
</dbReference>
<keyword evidence="2" id="KW-1133">Transmembrane helix</keyword>
<feature type="region of interest" description="Disordered" evidence="1">
    <location>
        <begin position="203"/>
        <end position="225"/>
    </location>
</feature>
<evidence type="ECO:0008006" key="5">
    <source>
        <dbReference type="Google" id="ProtNLM"/>
    </source>
</evidence>
<evidence type="ECO:0000256" key="2">
    <source>
        <dbReference type="SAM" id="Phobius"/>
    </source>
</evidence>
<proteinExistence type="predicted"/>
<comment type="caution">
    <text evidence="3">The sequence shown here is derived from an EMBL/GenBank/DDBJ whole genome shotgun (WGS) entry which is preliminary data.</text>
</comment>
<keyword evidence="4" id="KW-1185">Reference proteome</keyword>
<feature type="transmembrane region" description="Helical" evidence="2">
    <location>
        <begin position="174"/>
        <end position="195"/>
    </location>
</feature>
<dbReference type="AlphaFoldDB" id="A0A841BRB6"/>
<organism evidence="3 4">
    <name type="scientific">Allocatelliglobosispora scoriae</name>
    <dbReference type="NCBI Taxonomy" id="643052"/>
    <lineage>
        <taxon>Bacteria</taxon>
        <taxon>Bacillati</taxon>
        <taxon>Actinomycetota</taxon>
        <taxon>Actinomycetes</taxon>
        <taxon>Micromonosporales</taxon>
        <taxon>Micromonosporaceae</taxon>
        <taxon>Allocatelliglobosispora</taxon>
    </lineage>
</organism>
<feature type="transmembrane region" description="Helical" evidence="2">
    <location>
        <begin position="23"/>
        <end position="47"/>
    </location>
</feature>
<feature type="transmembrane region" description="Helical" evidence="2">
    <location>
        <begin position="110"/>
        <end position="129"/>
    </location>
</feature>
<keyword evidence="2" id="KW-0472">Membrane</keyword>
<evidence type="ECO:0000313" key="4">
    <source>
        <dbReference type="Proteomes" id="UP000587527"/>
    </source>
</evidence>
<dbReference type="RefSeq" id="WP_184835923.1">
    <property type="nucleotide sequence ID" value="NZ_JACHMN010000002.1"/>
</dbReference>
<feature type="transmembrane region" description="Helical" evidence="2">
    <location>
        <begin position="83"/>
        <end position="103"/>
    </location>
</feature>
<reference evidence="3 4" key="1">
    <citation type="submission" date="2020-08" db="EMBL/GenBank/DDBJ databases">
        <title>Sequencing the genomes of 1000 actinobacteria strains.</title>
        <authorList>
            <person name="Klenk H.-P."/>
        </authorList>
    </citation>
    <scope>NUCLEOTIDE SEQUENCE [LARGE SCALE GENOMIC DNA]</scope>
    <source>
        <strain evidence="3 4">DSM 45362</strain>
    </source>
</reference>
<accession>A0A841BRB6</accession>
<gene>
    <name evidence="3" type="ORF">F4553_002729</name>
</gene>
<protein>
    <recommendedName>
        <fullName evidence="5">DUF2567 domain-containing protein</fullName>
    </recommendedName>
</protein>
<keyword evidence="2" id="KW-0812">Transmembrane</keyword>
<evidence type="ECO:0000256" key="1">
    <source>
        <dbReference type="SAM" id="MobiDB-lite"/>
    </source>
</evidence>
<evidence type="ECO:0000313" key="3">
    <source>
        <dbReference type="EMBL" id="MBB5869350.1"/>
    </source>
</evidence>
<sequence>MTDYHDQPWMTAEPSPAPKRRPALIVGLAVGVFALLGLLGLPLGWLWQQLAPNVPVQIVEDGGKLSGIVPESQPEEFAAADGWFALLGLAFGILVAVLVWVLVRRLRGPVGLITLLLGCLAAGFVAWWFGRNLGLADYQAALQSAKAGAELSKPSQLRITADTWWPASWKDWRLQGVLLVPALGAVVTTTLLAGFSQWPSLNPEPQESWQPYPQPVQPGPGQFGE</sequence>
<name>A0A841BRB6_9ACTN</name>
<dbReference type="EMBL" id="JACHMN010000002">
    <property type="protein sequence ID" value="MBB5869350.1"/>
    <property type="molecule type" value="Genomic_DNA"/>
</dbReference>